<dbReference type="CDD" id="cd18808">
    <property type="entry name" value="SF1_C_Upf1"/>
    <property type="match status" value="1"/>
</dbReference>
<dbReference type="Pfam" id="PF00642">
    <property type="entry name" value="zf-CCCH"/>
    <property type="match status" value="1"/>
</dbReference>
<accession>A0A5C3MG86</accession>
<dbReference type="Pfam" id="PF13086">
    <property type="entry name" value="AAA_11"/>
    <property type="match status" value="1"/>
</dbReference>
<dbReference type="EMBL" id="ML213590">
    <property type="protein sequence ID" value="TFK44429.1"/>
    <property type="molecule type" value="Genomic_DNA"/>
</dbReference>
<dbReference type="InterPro" id="IPR027417">
    <property type="entry name" value="P-loop_NTPase"/>
</dbReference>
<reference evidence="11 12" key="1">
    <citation type="journal article" date="2019" name="Nat. Ecol. Evol.">
        <title>Megaphylogeny resolves global patterns of mushroom evolution.</title>
        <authorList>
            <person name="Varga T."/>
            <person name="Krizsan K."/>
            <person name="Foldi C."/>
            <person name="Dima B."/>
            <person name="Sanchez-Garcia M."/>
            <person name="Sanchez-Ramirez S."/>
            <person name="Szollosi G.J."/>
            <person name="Szarkandi J.G."/>
            <person name="Papp V."/>
            <person name="Albert L."/>
            <person name="Andreopoulos W."/>
            <person name="Angelini C."/>
            <person name="Antonin V."/>
            <person name="Barry K.W."/>
            <person name="Bougher N.L."/>
            <person name="Buchanan P."/>
            <person name="Buyck B."/>
            <person name="Bense V."/>
            <person name="Catcheside P."/>
            <person name="Chovatia M."/>
            <person name="Cooper J."/>
            <person name="Damon W."/>
            <person name="Desjardin D."/>
            <person name="Finy P."/>
            <person name="Geml J."/>
            <person name="Haridas S."/>
            <person name="Hughes K."/>
            <person name="Justo A."/>
            <person name="Karasinski D."/>
            <person name="Kautmanova I."/>
            <person name="Kiss B."/>
            <person name="Kocsube S."/>
            <person name="Kotiranta H."/>
            <person name="LaButti K.M."/>
            <person name="Lechner B.E."/>
            <person name="Liimatainen K."/>
            <person name="Lipzen A."/>
            <person name="Lukacs Z."/>
            <person name="Mihaltcheva S."/>
            <person name="Morgado L.N."/>
            <person name="Niskanen T."/>
            <person name="Noordeloos M.E."/>
            <person name="Ohm R.A."/>
            <person name="Ortiz-Santana B."/>
            <person name="Ovrebo C."/>
            <person name="Racz N."/>
            <person name="Riley R."/>
            <person name="Savchenko A."/>
            <person name="Shiryaev A."/>
            <person name="Soop K."/>
            <person name="Spirin V."/>
            <person name="Szebenyi C."/>
            <person name="Tomsovsky M."/>
            <person name="Tulloss R.E."/>
            <person name="Uehling J."/>
            <person name="Grigoriev I.V."/>
            <person name="Vagvolgyi C."/>
            <person name="Papp T."/>
            <person name="Martin F.M."/>
            <person name="Miettinen O."/>
            <person name="Hibbett D.S."/>
            <person name="Nagy L.G."/>
        </authorList>
    </citation>
    <scope>NUCLEOTIDE SEQUENCE [LARGE SCALE GENOMIC DNA]</scope>
    <source>
        <strain evidence="11 12">CBS 166.37</strain>
    </source>
</reference>
<evidence type="ECO:0000256" key="4">
    <source>
        <dbReference type="ARBA" id="ARBA00022771"/>
    </source>
</evidence>
<dbReference type="PANTHER" id="PTHR10887:SF341">
    <property type="entry name" value="NFX1-TYPE ZINC FINGER-CONTAINING PROTEIN 1"/>
    <property type="match status" value="1"/>
</dbReference>
<evidence type="ECO:0000256" key="1">
    <source>
        <dbReference type="ARBA" id="ARBA00004496"/>
    </source>
</evidence>
<dbReference type="InterPro" id="IPR046439">
    <property type="entry name" value="ZF_RZ_dom"/>
</dbReference>
<feature type="compositionally biased region" description="Acidic residues" evidence="8">
    <location>
        <begin position="974"/>
        <end position="986"/>
    </location>
</feature>
<keyword evidence="4 7" id="KW-0863">Zinc-finger</keyword>
<dbReference type="Pfam" id="PF20173">
    <property type="entry name" value="ZnF_RZ-type"/>
    <property type="match status" value="1"/>
</dbReference>
<dbReference type="PROSITE" id="PS50103">
    <property type="entry name" value="ZF_C3H1"/>
    <property type="match status" value="2"/>
</dbReference>
<feature type="zinc finger region" description="C3H1-type" evidence="7">
    <location>
        <begin position="1"/>
        <end position="26"/>
    </location>
</feature>
<evidence type="ECO:0000256" key="5">
    <source>
        <dbReference type="ARBA" id="ARBA00022833"/>
    </source>
</evidence>
<dbReference type="SUPFAM" id="SSF52540">
    <property type="entry name" value="P-loop containing nucleoside triphosphate hydrolases"/>
    <property type="match status" value="1"/>
</dbReference>
<evidence type="ECO:0000256" key="6">
    <source>
        <dbReference type="ARBA" id="ARBA00022859"/>
    </source>
</evidence>
<dbReference type="GO" id="GO:0005737">
    <property type="term" value="C:cytoplasm"/>
    <property type="evidence" value="ECO:0007669"/>
    <property type="project" value="UniProtKB-SubCell"/>
</dbReference>
<feature type="region of interest" description="Disordered" evidence="8">
    <location>
        <begin position="963"/>
        <end position="986"/>
    </location>
</feature>
<dbReference type="CDD" id="cd06008">
    <property type="entry name" value="NF-X1-zinc-finger"/>
    <property type="match status" value="1"/>
</dbReference>
<feature type="domain" description="RZ-type" evidence="10">
    <location>
        <begin position="2217"/>
        <end position="2290"/>
    </location>
</feature>
<dbReference type="InterPro" id="IPR000571">
    <property type="entry name" value="Znf_CCCH"/>
</dbReference>
<dbReference type="PROSITE" id="PS51981">
    <property type="entry name" value="ZF_RZ"/>
    <property type="match status" value="1"/>
</dbReference>
<feature type="compositionally biased region" description="Polar residues" evidence="8">
    <location>
        <begin position="25"/>
        <end position="42"/>
    </location>
</feature>
<dbReference type="GO" id="GO:0008270">
    <property type="term" value="F:zinc ion binding"/>
    <property type="evidence" value="ECO:0007669"/>
    <property type="project" value="UniProtKB-KW"/>
</dbReference>
<evidence type="ECO:0000259" key="9">
    <source>
        <dbReference type="PROSITE" id="PS50103"/>
    </source>
</evidence>
<keyword evidence="3 7" id="KW-0479">Metal-binding</keyword>
<dbReference type="OrthoDB" id="2423195at2759"/>
<dbReference type="InterPro" id="IPR047187">
    <property type="entry name" value="SF1_C_Upf1"/>
</dbReference>
<dbReference type="GO" id="GO:0004386">
    <property type="term" value="F:helicase activity"/>
    <property type="evidence" value="ECO:0007669"/>
    <property type="project" value="InterPro"/>
</dbReference>
<dbReference type="Proteomes" id="UP000308652">
    <property type="component" value="Unassembled WGS sequence"/>
</dbReference>
<feature type="domain" description="C3H1-type" evidence="9">
    <location>
        <begin position="1"/>
        <end position="26"/>
    </location>
</feature>
<dbReference type="InterPro" id="IPR045055">
    <property type="entry name" value="DNA2/NAM7-like"/>
</dbReference>
<sequence length="2302" mass="258567">MAQCRYYNKPGGCRAGANCKFAHAQSTSSNAGPSRNPQQTASGPVPSGVCRDFWATGSCRRAFDCRFRHVESAQRRKSQPPAPAAQAVDSIAPFLTSSGLARITGSGTDVFSNPTENLSPNETHNHLKRFLYDDYRFRKTFDIYAFVIPLNSAHSSNASWTSEDGQLLLNTLAAGNGLLRLNDIFLWPVVKTNAGSSISILSFQRAYLPLLRFLSSDFVIKSTLSHLTNALYMRILENFELFSTHLEDCMDAMMTARSFKDPNLPGASFKEPLGSQILASLTTLFFESLTRFKNATATYPRLIIIVRRLHEWMQIWEDGISSDNPVFDSVFKDKAAAREHIVTHLKGKMGRLVSIVDREQAKLNRNLNQVDASIPANRELADEGTVAALRITYDGPGALRSQGPRHDNDFVDIEDIRIAPTHQELVSRIAPFLPANLYSAPHPLPPESMERLLDIQVRLLREELTAPLRTSIQLVRDDLLNHSKKTQLAELIAKHGGKYRSFADAQDSIMFNVYSNVKFFSLTPDRRGLSVTISFDAPPGRARSSQSRARVAFWEGMSGKRLMQGGLIALVWKKGAHVTVHLGILASSLKELTASAKQNADSVSARIVFFDPDVELRILDTIRHPAGERQLDSRVLVEAPVMFEAIRPFLEALRVEPESLPFKEYLVHRPYNYFRTCTIAPPKYARVPGFSYQLASLFPPEAGVADLKMVVSDPTSVAAARLALQRSRLDLSQADAVVDALCREVALIQGPPGTGKSYTGVEILRVLLQHAQPILMIAFTNHALDHLLTSILDAGITDKIVRLGSRSADERISKFSIETLEMVAGQSRLDRSFGHHHRELKLVEEQIKKLMNNFTQTAISSEKIMEYIAIQSPEHFEHISYPPSWISAVRETWQDGDGWTQADRRGRNTVEDNSSYTYWLRGRDIDFLKASRASQEVRKAKSQPVGESKSQTVPAQNQFAALQVEHSQEKSVSDDESDADDDDDSELDAWERMGSWIDNASTASLEMSRHSPEIPKLSVKVSQIEEHDTPAEDIHELAVEQELHTSDFADLMRLFLDHGHAIVPPPPSSDRALDILLCEGAAWSMSLQERERLHAYWTQWLRDDLYRNHVKDFEDLRKRHAETLKTYNEGKDEIRRQLLRNIDIVGCTTTGAATLTSLLKGLEPHIMLVEEAGQVLEAHILGSLVPSVEHLILIGDPLQLRPTLNNYSLSMDSPRGSKLYKFDMSLMERLSSSDFPMSQIDVQRRMRPTISNLIRKTLYPRLVDHDLVKLYPDVRGFSCNVFFFDHKHKENGGASDDLASKYNIFEVDMIKDLVLYLLRQGCYSQEGDIVVLCAYLGQLARVRDALSDTVAVVIDERDMEALAEREEEYVLDAETHVEHVKVSKRVRLRTVDNYQGEEAKIVILSLVRNSGSLEDELKGRAGGIGFLRSENRTNVALSRAKEGLFILGNSTQLLSKSRMWRGVIEQLQESGNIGDGFPVACHRHPESAMRISKPGELSQLAPDGGCLRQCDSRLNCGHVCPYKCHPDDPNHITVTCSQVCRKLCVRGHPCTRECSQQCGPCMFSSPDIELPCGHACPLVPCFLLDNLEQVTCNVMVEKTLPNCEHIVPLKCSEDPVNYICTARCNGIMSCCGRNCGSSCYGCRTLPGNASVEGERTQRRNHTQHPCDKLLYCGHRCPKACSQDHECVTKCTEPCRQECIHAQCRQNCSTPCSPCQEKCTWKCQHYICPLPCGSICARLPCDVRCEKTLKCGHRCPSVCGEDCAIQTCPVCNPSETVVDMIMGRTLKDIIPSNDSLDELLITLPKCRHVFTVETLDGVCAMTDFYTQNPLTGRWLSLKAPKQVSQERRPPPTCPTCRSAITSPRYGRVFKSADLDILERNVISRMAQQLNTIQTSMEGIYDGSFDDTLSTSVGKLEIVSEPYHKKVWKVCQSARKAAVAETRNTPLKPSMISPKNRDLFLISQTVAESWERLVQPLEQLYKKANTVANMRSSHIHAWEAAFSFLYGEEMDLAMQEPAVAPRRPREYAMRMTKSKVGQPQPRADKRFMVEAIWITIQIRFRLAELAQLWLKKAVARGNAYPSQERQMWAFYGTFLLESCISDAKIAFKIAYDSESRRQMTRSRLLMLRAQLERFRLNVEIARQSGNLATDRDKLLDTANTCREATRKEILETEQEHCLTLPKDRNDWLRSTFLDPANTLVEEWERLATSIRTDTFYQPVSLDDMTSIVKALNFSHTGHFYNCPNGHTYVIANCGGAAERSNCPECGATIGGSDHNLDAQNTRAMEFENIAREQGTGRSPWSWGV</sequence>
<protein>
    <recommendedName>
        <fullName evidence="13">P-loop containing nucleoside triphosphate hydrolase protein</fullName>
    </recommendedName>
</protein>
<evidence type="ECO:0000256" key="8">
    <source>
        <dbReference type="SAM" id="MobiDB-lite"/>
    </source>
</evidence>
<feature type="zinc finger region" description="C3H1-type" evidence="7">
    <location>
        <begin position="44"/>
        <end position="72"/>
    </location>
</feature>
<dbReference type="GO" id="GO:0031048">
    <property type="term" value="P:regulatory ncRNA-mediated heterochromatin formation"/>
    <property type="evidence" value="ECO:0007669"/>
    <property type="project" value="TreeGrafter"/>
</dbReference>
<name>A0A5C3MG86_9AGAR</name>
<keyword evidence="6" id="KW-0391">Immunity</keyword>
<keyword evidence="5 7" id="KW-0862">Zinc</keyword>
<keyword evidence="2" id="KW-0963">Cytoplasm</keyword>
<evidence type="ECO:0000256" key="3">
    <source>
        <dbReference type="ARBA" id="ARBA00022723"/>
    </source>
</evidence>
<evidence type="ECO:0000259" key="10">
    <source>
        <dbReference type="PROSITE" id="PS51981"/>
    </source>
</evidence>
<keyword evidence="12" id="KW-1185">Reference proteome</keyword>
<dbReference type="InterPro" id="IPR041677">
    <property type="entry name" value="DNA2/NAM7_AAA_11"/>
</dbReference>
<gene>
    <name evidence="11" type="ORF">BDQ12DRAFT_672980</name>
</gene>
<evidence type="ECO:0000313" key="12">
    <source>
        <dbReference type="Proteomes" id="UP000308652"/>
    </source>
</evidence>
<dbReference type="STRING" id="68775.A0A5C3MG86"/>
<evidence type="ECO:0000256" key="2">
    <source>
        <dbReference type="ARBA" id="ARBA00022490"/>
    </source>
</evidence>
<dbReference type="Pfam" id="PF13087">
    <property type="entry name" value="AAA_12"/>
    <property type="match status" value="1"/>
</dbReference>
<proteinExistence type="predicted"/>
<evidence type="ECO:0008006" key="13">
    <source>
        <dbReference type="Google" id="ProtNLM"/>
    </source>
</evidence>
<organism evidence="11 12">
    <name type="scientific">Crucibulum laeve</name>
    <dbReference type="NCBI Taxonomy" id="68775"/>
    <lineage>
        <taxon>Eukaryota</taxon>
        <taxon>Fungi</taxon>
        <taxon>Dikarya</taxon>
        <taxon>Basidiomycota</taxon>
        <taxon>Agaricomycotina</taxon>
        <taxon>Agaricomycetes</taxon>
        <taxon>Agaricomycetidae</taxon>
        <taxon>Agaricales</taxon>
        <taxon>Agaricineae</taxon>
        <taxon>Nidulariaceae</taxon>
        <taxon>Crucibulum</taxon>
    </lineage>
</organism>
<evidence type="ECO:0000313" key="11">
    <source>
        <dbReference type="EMBL" id="TFK44429.1"/>
    </source>
</evidence>
<dbReference type="InterPro" id="IPR041679">
    <property type="entry name" value="DNA2/NAM7-like_C"/>
</dbReference>
<comment type="subcellular location">
    <subcellularLocation>
        <location evidence="1">Cytoplasm</location>
    </subcellularLocation>
</comment>
<feature type="domain" description="C3H1-type" evidence="9">
    <location>
        <begin position="44"/>
        <end position="72"/>
    </location>
</feature>
<feature type="region of interest" description="Disordered" evidence="8">
    <location>
        <begin position="25"/>
        <end position="45"/>
    </location>
</feature>
<dbReference type="Gene3D" id="3.40.50.300">
    <property type="entry name" value="P-loop containing nucleotide triphosphate hydrolases"/>
    <property type="match status" value="3"/>
</dbReference>
<dbReference type="SMART" id="SM00356">
    <property type="entry name" value="ZnF_C3H1"/>
    <property type="match status" value="2"/>
</dbReference>
<dbReference type="PANTHER" id="PTHR10887">
    <property type="entry name" value="DNA2/NAM7 HELICASE FAMILY"/>
    <property type="match status" value="1"/>
</dbReference>
<dbReference type="GO" id="GO:0002376">
    <property type="term" value="P:immune system process"/>
    <property type="evidence" value="ECO:0007669"/>
    <property type="project" value="UniProtKB-KW"/>
</dbReference>
<dbReference type="GO" id="GO:0031380">
    <property type="term" value="C:nuclear RNA-directed RNA polymerase complex"/>
    <property type="evidence" value="ECO:0007669"/>
    <property type="project" value="TreeGrafter"/>
</dbReference>
<evidence type="ECO:0000256" key="7">
    <source>
        <dbReference type="PROSITE-ProRule" id="PRU00723"/>
    </source>
</evidence>